<dbReference type="InterPro" id="IPR041467">
    <property type="entry name" value="Sco4008_C"/>
</dbReference>
<dbReference type="EMBL" id="WSEM01000008">
    <property type="protein sequence ID" value="MVQ35011.1"/>
    <property type="molecule type" value="Genomic_DNA"/>
</dbReference>
<dbReference type="InterPro" id="IPR009057">
    <property type="entry name" value="Homeodomain-like_sf"/>
</dbReference>
<dbReference type="InterPro" id="IPR001647">
    <property type="entry name" value="HTH_TetR"/>
</dbReference>
<feature type="domain" description="HTH tetR-type" evidence="3">
    <location>
        <begin position="5"/>
        <end position="65"/>
    </location>
</feature>
<dbReference type="Pfam" id="PF00440">
    <property type="entry name" value="TetR_N"/>
    <property type="match status" value="1"/>
</dbReference>
<accession>A0ABW9U6F9</accession>
<dbReference type="PANTHER" id="PTHR30328:SF54">
    <property type="entry name" value="HTH-TYPE TRANSCRIPTIONAL REPRESSOR SCO4008"/>
    <property type="match status" value="1"/>
</dbReference>
<dbReference type="SUPFAM" id="SSF46689">
    <property type="entry name" value="Homeodomain-like"/>
    <property type="match status" value="1"/>
</dbReference>
<dbReference type="PANTHER" id="PTHR30328">
    <property type="entry name" value="TRANSCRIPTIONAL REPRESSOR"/>
    <property type="match status" value="1"/>
</dbReference>
<protein>
    <submittedName>
        <fullName evidence="4">TetR family transcriptional regulator</fullName>
    </submittedName>
</protein>
<evidence type="ECO:0000259" key="3">
    <source>
        <dbReference type="PROSITE" id="PS50977"/>
    </source>
</evidence>
<evidence type="ECO:0000313" key="4">
    <source>
        <dbReference type="EMBL" id="MVQ35011.1"/>
    </source>
</evidence>
<dbReference type="Pfam" id="PF17926">
    <property type="entry name" value="TetR_C_21"/>
    <property type="match status" value="1"/>
</dbReference>
<dbReference type="PRINTS" id="PR00455">
    <property type="entry name" value="HTHTETR"/>
</dbReference>
<proteinExistence type="predicted"/>
<sequence length="192" mass="21344">MKNAEATKARILEAAMEEFSSYGIAGARVDRIAKNAGCNKNMIYIYFENKETLFTTVLLNNLTRVYEEPFTPDDLPGYAARVFDFAMSNPDLFRLMAWYALEQKAVNLTDRASVQQKKINQLMNAQSAGQVGTTFTPGFLLTAIMVLATAWIPTNPFGPSYDPDALKTPNETREAIAKAIRLLTKGEESISN</sequence>
<dbReference type="SUPFAM" id="SSF48498">
    <property type="entry name" value="Tetracyclin repressor-like, C-terminal domain"/>
    <property type="match status" value="1"/>
</dbReference>
<dbReference type="InterPro" id="IPR036271">
    <property type="entry name" value="Tet_transcr_reg_TetR-rel_C_sf"/>
</dbReference>
<keyword evidence="1 2" id="KW-0238">DNA-binding</keyword>
<dbReference type="Gene3D" id="1.10.357.10">
    <property type="entry name" value="Tetracycline Repressor, domain 2"/>
    <property type="match status" value="1"/>
</dbReference>
<evidence type="ECO:0000313" key="5">
    <source>
        <dbReference type="Proteomes" id="UP000467637"/>
    </source>
</evidence>
<gene>
    <name evidence="4" type="ORF">GON05_10120</name>
</gene>
<name>A0ABW9U6F9_9BACL</name>
<evidence type="ECO:0000256" key="2">
    <source>
        <dbReference type="PROSITE-ProRule" id="PRU00335"/>
    </source>
</evidence>
<evidence type="ECO:0000256" key="1">
    <source>
        <dbReference type="ARBA" id="ARBA00023125"/>
    </source>
</evidence>
<dbReference type="RefSeq" id="WP_157319026.1">
    <property type="nucleotide sequence ID" value="NZ_WSEM01000008.1"/>
</dbReference>
<keyword evidence="5" id="KW-1185">Reference proteome</keyword>
<feature type="DNA-binding region" description="H-T-H motif" evidence="2">
    <location>
        <begin position="28"/>
        <end position="47"/>
    </location>
</feature>
<comment type="caution">
    <text evidence="4">The sequence shown here is derived from an EMBL/GenBank/DDBJ whole genome shotgun (WGS) entry which is preliminary data.</text>
</comment>
<reference evidence="4 5" key="1">
    <citation type="submission" date="2019-12" db="EMBL/GenBank/DDBJ databases">
        <authorList>
            <person name="Huq M.A."/>
        </authorList>
    </citation>
    <scope>NUCLEOTIDE SEQUENCE [LARGE SCALE GENOMIC DNA]</scope>
    <source>
        <strain evidence="4 5">MAH-34</strain>
    </source>
</reference>
<dbReference type="Proteomes" id="UP000467637">
    <property type="component" value="Unassembled WGS sequence"/>
</dbReference>
<dbReference type="InterPro" id="IPR050109">
    <property type="entry name" value="HTH-type_TetR-like_transc_reg"/>
</dbReference>
<dbReference type="PROSITE" id="PS50977">
    <property type="entry name" value="HTH_TETR_2"/>
    <property type="match status" value="1"/>
</dbReference>
<organism evidence="4 5">
    <name type="scientific">Paenibacillus anseongense</name>
    <dbReference type="NCBI Taxonomy" id="2682845"/>
    <lineage>
        <taxon>Bacteria</taxon>
        <taxon>Bacillati</taxon>
        <taxon>Bacillota</taxon>
        <taxon>Bacilli</taxon>
        <taxon>Bacillales</taxon>
        <taxon>Paenibacillaceae</taxon>
        <taxon>Paenibacillus</taxon>
    </lineage>
</organism>